<dbReference type="OrthoDB" id="3536811at2759"/>
<evidence type="ECO:0000256" key="2">
    <source>
        <dbReference type="SAM" id="Phobius"/>
    </source>
</evidence>
<sequence>MALSQNASHFINPADEQVPDQNPSLNSVYHVGDIFNIAWSTPEEVVTLIINQQNSSLTEIDYLPNSVALTRPSYSWKVTIDGSDGGSIFDLALDNQFNFQLYKTNGTEPIALSAFFNITNSTVDQYGRLIPSNTLPSTLPTITTTLQSETTSTTSSVTQVLPISASTTMKSVSAAPSSKSKSMVIISALLGVIVFLGVAVSLGVCCFMLKKRNTRVENNTNPAPKYSSSEYNELQEYRQEEWKPPSELHLKINSNFQVFELPS</sequence>
<dbReference type="AlphaFoldDB" id="A0A2J6R7P5"/>
<evidence type="ECO:0000313" key="4">
    <source>
        <dbReference type="EMBL" id="PMD34541.1"/>
    </source>
</evidence>
<gene>
    <name evidence="4" type="ORF">L207DRAFT_603533</name>
</gene>
<keyword evidence="5" id="KW-1185">Reference proteome</keyword>
<keyword evidence="2" id="KW-1133">Transmembrane helix</keyword>
<proteinExistence type="predicted"/>
<evidence type="ECO:0000256" key="1">
    <source>
        <dbReference type="ARBA" id="ARBA00022729"/>
    </source>
</evidence>
<protein>
    <recommendedName>
        <fullName evidence="3">Yeast cell wall synthesis Kre9/Knh1-like N-terminal domain-containing protein</fullName>
    </recommendedName>
</protein>
<dbReference type="EMBL" id="KZ613953">
    <property type="protein sequence ID" value="PMD34541.1"/>
    <property type="molecule type" value="Genomic_DNA"/>
</dbReference>
<dbReference type="Pfam" id="PF10342">
    <property type="entry name" value="Kre9_KNH"/>
    <property type="match status" value="1"/>
</dbReference>
<keyword evidence="1" id="KW-0732">Signal</keyword>
<keyword evidence="2" id="KW-0472">Membrane</keyword>
<accession>A0A2J6R7P5</accession>
<evidence type="ECO:0000259" key="3">
    <source>
        <dbReference type="Pfam" id="PF10342"/>
    </source>
</evidence>
<feature type="transmembrane region" description="Helical" evidence="2">
    <location>
        <begin position="183"/>
        <end position="209"/>
    </location>
</feature>
<feature type="domain" description="Yeast cell wall synthesis Kre9/Knh1-like N-terminal" evidence="3">
    <location>
        <begin position="22"/>
        <end position="118"/>
    </location>
</feature>
<name>A0A2J6R7P5_HYAVF</name>
<dbReference type="Proteomes" id="UP000235786">
    <property type="component" value="Unassembled WGS sequence"/>
</dbReference>
<dbReference type="InterPro" id="IPR018466">
    <property type="entry name" value="Kre9/Knh1-like_N"/>
</dbReference>
<evidence type="ECO:0000313" key="5">
    <source>
        <dbReference type="Proteomes" id="UP000235786"/>
    </source>
</evidence>
<keyword evidence="2" id="KW-0812">Transmembrane</keyword>
<reference evidence="4 5" key="1">
    <citation type="submission" date="2016-04" db="EMBL/GenBank/DDBJ databases">
        <title>A degradative enzymes factory behind the ericoid mycorrhizal symbiosis.</title>
        <authorList>
            <consortium name="DOE Joint Genome Institute"/>
            <person name="Martino E."/>
            <person name="Morin E."/>
            <person name="Grelet G."/>
            <person name="Kuo A."/>
            <person name="Kohler A."/>
            <person name="Daghino S."/>
            <person name="Barry K."/>
            <person name="Choi C."/>
            <person name="Cichocki N."/>
            <person name="Clum A."/>
            <person name="Copeland A."/>
            <person name="Hainaut M."/>
            <person name="Haridas S."/>
            <person name="Labutti K."/>
            <person name="Lindquist E."/>
            <person name="Lipzen A."/>
            <person name="Khouja H.-R."/>
            <person name="Murat C."/>
            <person name="Ohm R."/>
            <person name="Olson A."/>
            <person name="Spatafora J."/>
            <person name="Veneault-Fourrey C."/>
            <person name="Henrissat B."/>
            <person name="Grigoriev I."/>
            <person name="Martin F."/>
            <person name="Perotto S."/>
        </authorList>
    </citation>
    <scope>NUCLEOTIDE SEQUENCE [LARGE SCALE GENOMIC DNA]</scope>
    <source>
        <strain evidence="4 5">F</strain>
    </source>
</reference>
<organism evidence="4 5">
    <name type="scientific">Hyaloscypha variabilis (strain UAMH 11265 / GT02V1 / F)</name>
    <name type="common">Meliniomyces variabilis</name>
    <dbReference type="NCBI Taxonomy" id="1149755"/>
    <lineage>
        <taxon>Eukaryota</taxon>
        <taxon>Fungi</taxon>
        <taxon>Dikarya</taxon>
        <taxon>Ascomycota</taxon>
        <taxon>Pezizomycotina</taxon>
        <taxon>Leotiomycetes</taxon>
        <taxon>Helotiales</taxon>
        <taxon>Hyaloscyphaceae</taxon>
        <taxon>Hyaloscypha</taxon>
        <taxon>Hyaloscypha variabilis</taxon>
    </lineage>
</organism>